<dbReference type="Gene3D" id="3.90.180.10">
    <property type="entry name" value="Medium-chain alcohol dehydrogenases, catalytic domain"/>
    <property type="match status" value="1"/>
</dbReference>
<dbReference type="InterPro" id="IPR036291">
    <property type="entry name" value="NAD(P)-bd_dom_sf"/>
</dbReference>
<gene>
    <name evidence="2" type="ORF">FHR75_003102</name>
</gene>
<reference evidence="2 3" key="2">
    <citation type="submission" date="2020-08" db="EMBL/GenBank/DDBJ databases">
        <authorList>
            <person name="Partida-Martinez L."/>
            <person name="Huntemann M."/>
            <person name="Clum A."/>
            <person name="Wang J."/>
            <person name="Palaniappan K."/>
            <person name="Ritter S."/>
            <person name="Chen I.-M."/>
            <person name="Stamatis D."/>
            <person name="Reddy T."/>
            <person name="O'Malley R."/>
            <person name="Daum C."/>
            <person name="Shapiro N."/>
            <person name="Ivanova N."/>
            <person name="Kyrpides N."/>
            <person name="Woyke T."/>
        </authorList>
    </citation>
    <scope>NUCLEOTIDE SEQUENCE [LARGE SCALE GENOMIC DNA]</scope>
    <source>
        <strain evidence="2 3">AS2.23</strain>
    </source>
</reference>
<dbReference type="SMART" id="SM00829">
    <property type="entry name" value="PKS_ER"/>
    <property type="match status" value="1"/>
</dbReference>
<dbReference type="Gene3D" id="3.40.50.720">
    <property type="entry name" value="NAD(P)-binding Rossmann-like Domain"/>
    <property type="match status" value="1"/>
</dbReference>
<dbReference type="Pfam" id="PF13602">
    <property type="entry name" value="ADH_zinc_N_2"/>
    <property type="match status" value="1"/>
</dbReference>
<dbReference type="RefSeq" id="WP_183392126.1">
    <property type="nucleotide sequence ID" value="NZ_JACHVY010000003.1"/>
</dbReference>
<evidence type="ECO:0000313" key="2">
    <source>
        <dbReference type="EMBL" id="MBB2902271.1"/>
    </source>
</evidence>
<dbReference type="InterPro" id="IPR020843">
    <property type="entry name" value="ER"/>
</dbReference>
<dbReference type="SUPFAM" id="SSF50129">
    <property type="entry name" value="GroES-like"/>
    <property type="match status" value="1"/>
</dbReference>
<dbReference type="InterPro" id="IPR002364">
    <property type="entry name" value="Quin_OxRdtase/zeta-crystal_CS"/>
</dbReference>
<dbReference type="Pfam" id="PF08240">
    <property type="entry name" value="ADH_N"/>
    <property type="match status" value="1"/>
</dbReference>
<dbReference type="PANTHER" id="PTHR44013:SF1">
    <property type="entry name" value="ZINC-TYPE ALCOHOL DEHYDROGENASE-LIKE PROTEIN C16A3.02C"/>
    <property type="match status" value="1"/>
</dbReference>
<dbReference type="GO" id="GO:0016491">
    <property type="term" value="F:oxidoreductase activity"/>
    <property type="evidence" value="ECO:0007669"/>
    <property type="project" value="InterPro"/>
</dbReference>
<reference evidence="2 3" key="1">
    <citation type="submission" date="2020-08" db="EMBL/GenBank/DDBJ databases">
        <title>The Agave Microbiome: Exploring the role of microbial communities in plant adaptations to desert environments.</title>
        <authorList>
            <person name="Partida-Martinez L.P."/>
        </authorList>
    </citation>
    <scope>NUCLEOTIDE SEQUENCE [LARGE SCALE GENOMIC DNA]</scope>
    <source>
        <strain evidence="2 3">AS2.23</strain>
    </source>
</reference>
<dbReference type="PANTHER" id="PTHR44013">
    <property type="entry name" value="ZINC-TYPE ALCOHOL DEHYDROGENASE-LIKE PROTEIN C16A3.02C"/>
    <property type="match status" value="1"/>
</dbReference>
<dbReference type="InterPro" id="IPR011032">
    <property type="entry name" value="GroES-like_sf"/>
</dbReference>
<organism evidence="2 3">
    <name type="scientific">Kineococcus radiotolerans</name>
    <dbReference type="NCBI Taxonomy" id="131568"/>
    <lineage>
        <taxon>Bacteria</taxon>
        <taxon>Bacillati</taxon>
        <taxon>Actinomycetota</taxon>
        <taxon>Actinomycetes</taxon>
        <taxon>Kineosporiales</taxon>
        <taxon>Kineosporiaceae</taxon>
        <taxon>Kineococcus</taxon>
    </lineage>
</organism>
<dbReference type="EMBL" id="JACHVY010000003">
    <property type="protein sequence ID" value="MBB2902271.1"/>
    <property type="molecule type" value="Genomic_DNA"/>
</dbReference>
<sequence length="301" mass="30930">MRAVQVTRYGTPDVLRVADVERPVPGPGEVLVRVAGTTFNAVDAAIRSGVMTELIPVELPYTPGLDLAGTVEGTGERVVAFLGVPVGGGAAEFAAVPRDRLVPAPRSVPLADAAVLPVAGLTALQGLFDHGDLRAGQRVLVNGAGGGVGGFAVQLAKRAGAHVIATASPRSRAAVEARGADEVVDYTTTPLAEALTEPVDLLFNNVSGNPAELSRLTDLVRDGGTAVSAPPLPLTDDEDRGVHWKVLYVRDDPAQLAGLVAAVDAGELVLDVSDRRPLADLAAVHADGEAGRLRGRVVVTP</sequence>
<dbReference type="InterPro" id="IPR052733">
    <property type="entry name" value="Chloroplast_QOR"/>
</dbReference>
<dbReference type="SUPFAM" id="SSF51735">
    <property type="entry name" value="NAD(P)-binding Rossmann-fold domains"/>
    <property type="match status" value="1"/>
</dbReference>
<dbReference type="GO" id="GO:0008270">
    <property type="term" value="F:zinc ion binding"/>
    <property type="evidence" value="ECO:0007669"/>
    <property type="project" value="InterPro"/>
</dbReference>
<comment type="caution">
    <text evidence="2">The sequence shown here is derived from an EMBL/GenBank/DDBJ whole genome shotgun (WGS) entry which is preliminary data.</text>
</comment>
<dbReference type="AlphaFoldDB" id="A0A7W4TNN8"/>
<name>A0A7W4TNN8_KINRA</name>
<feature type="domain" description="Enoyl reductase (ER)" evidence="1">
    <location>
        <begin position="10"/>
        <end position="299"/>
    </location>
</feature>
<proteinExistence type="predicted"/>
<evidence type="ECO:0000313" key="3">
    <source>
        <dbReference type="Proteomes" id="UP000533269"/>
    </source>
</evidence>
<dbReference type="InterPro" id="IPR013154">
    <property type="entry name" value="ADH-like_N"/>
</dbReference>
<accession>A0A7W4TNN8</accession>
<dbReference type="PROSITE" id="PS01162">
    <property type="entry name" value="QOR_ZETA_CRYSTAL"/>
    <property type="match status" value="1"/>
</dbReference>
<dbReference type="CDD" id="cd05289">
    <property type="entry name" value="MDR_like_2"/>
    <property type="match status" value="1"/>
</dbReference>
<evidence type="ECO:0000259" key="1">
    <source>
        <dbReference type="SMART" id="SM00829"/>
    </source>
</evidence>
<protein>
    <submittedName>
        <fullName evidence="2">NADPH:quinone reductase-like Zn-dependent oxidoreductase</fullName>
    </submittedName>
</protein>
<dbReference type="Proteomes" id="UP000533269">
    <property type="component" value="Unassembled WGS sequence"/>
</dbReference>